<dbReference type="AlphaFoldDB" id="A0A7J7CUR7"/>
<evidence type="ECO:0000313" key="2">
    <source>
        <dbReference type="EMBL" id="KAF5737830.1"/>
    </source>
</evidence>
<dbReference type="PANTHER" id="PTHR46137:SF1">
    <property type="entry name" value="LRAT DOMAIN-CONTAINING PROTEIN"/>
    <property type="match status" value="1"/>
</dbReference>
<evidence type="ECO:0000259" key="1">
    <source>
        <dbReference type="PROSITE" id="PS51934"/>
    </source>
</evidence>
<gene>
    <name evidence="2" type="ORF">HS088_TW13G00721</name>
</gene>
<keyword evidence="3" id="KW-1185">Reference proteome</keyword>
<name>A0A7J7CUR7_TRIWF</name>
<dbReference type="Proteomes" id="UP000593562">
    <property type="component" value="Unassembled WGS sequence"/>
</dbReference>
<organism evidence="2 3">
    <name type="scientific">Tripterygium wilfordii</name>
    <name type="common">Thunder God vine</name>
    <dbReference type="NCBI Taxonomy" id="458696"/>
    <lineage>
        <taxon>Eukaryota</taxon>
        <taxon>Viridiplantae</taxon>
        <taxon>Streptophyta</taxon>
        <taxon>Embryophyta</taxon>
        <taxon>Tracheophyta</taxon>
        <taxon>Spermatophyta</taxon>
        <taxon>Magnoliopsida</taxon>
        <taxon>eudicotyledons</taxon>
        <taxon>Gunneridae</taxon>
        <taxon>Pentapetalae</taxon>
        <taxon>rosids</taxon>
        <taxon>fabids</taxon>
        <taxon>Celastrales</taxon>
        <taxon>Celastraceae</taxon>
        <taxon>Tripterygium</taxon>
    </lineage>
</organism>
<comment type="caution">
    <text evidence="2">The sequence shown here is derived from an EMBL/GenBank/DDBJ whole genome shotgun (WGS) entry which is preliminary data.</text>
</comment>
<dbReference type="InParanoid" id="A0A7J7CUR7"/>
<reference evidence="2 3" key="1">
    <citation type="journal article" date="2020" name="Nat. Commun.">
        <title>Genome of Tripterygium wilfordii and identification of cytochrome P450 involved in triptolide biosynthesis.</title>
        <authorList>
            <person name="Tu L."/>
            <person name="Su P."/>
            <person name="Zhang Z."/>
            <person name="Gao L."/>
            <person name="Wang J."/>
            <person name="Hu T."/>
            <person name="Zhou J."/>
            <person name="Zhang Y."/>
            <person name="Zhao Y."/>
            <person name="Liu Y."/>
            <person name="Song Y."/>
            <person name="Tong Y."/>
            <person name="Lu Y."/>
            <person name="Yang J."/>
            <person name="Xu C."/>
            <person name="Jia M."/>
            <person name="Peters R.J."/>
            <person name="Huang L."/>
            <person name="Gao W."/>
        </authorList>
    </citation>
    <scope>NUCLEOTIDE SEQUENCE [LARGE SCALE GENOMIC DNA]</scope>
    <source>
        <strain evidence="3">cv. XIE 37</strain>
        <tissue evidence="2">Leaf</tissue>
    </source>
</reference>
<feature type="domain" description="LRAT" evidence="1">
    <location>
        <begin position="33"/>
        <end position="179"/>
    </location>
</feature>
<accession>A0A7J7CUR7</accession>
<dbReference type="EMBL" id="JAAARO010000013">
    <property type="protein sequence ID" value="KAF5737830.1"/>
    <property type="molecule type" value="Genomic_DNA"/>
</dbReference>
<dbReference type="Gene3D" id="3.90.1720.10">
    <property type="entry name" value="endopeptidase domain like (from Nostoc punctiforme)"/>
    <property type="match status" value="1"/>
</dbReference>
<dbReference type="Pfam" id="PF04970">
    <property type="entry name" value="LRAT"/>
    <property type="match status" value="1"/>
</dbReference>
<protein>
    <submittedName>
        <fullName evidence="2">NC domain-containing-related-like protein</fullName>
    </submittedName>
</protein>
<dbReference type="InterPro" id="IPR007053">
    <property type="entry name" value="LRAT_dom"/>
</dbReference>
<dbReference type="PANTHER" id="PTHR46137">
    <property type="entry name" value="OS05G0310600 PROTEIN"/>
    <property type="match status" value="1"/>
</dbReference>
<sequence length="218" mass="24045">MSKARDFLNEVGGIFRNHVEIDKNQLVPGQHIYVDRAGGVYTHHGIYVGRDSNKSHVQYVIHFLSTPKNGSSTNSQRCEDCKYGKNANGGVVRTCLNCFMSCPLGGTKLYLYQYDVSLIDKHMGVPGSCSSAPAKPLEEIVKTAYEKLNQAKPREYNLLTYNCETFATECSTGKGESGQVVDNATRMVIPPTSFVGAGIAVGYTVYKTITTAQRWKKK</sequence>
<evidence type="ECO:0000313" key="3">
    <source>
        <dbReference type="Proteomes" id="UP000593562"/>
    </source>
</evidence>
<dbReference type="OrthoDB" id="68610at2759"/>
<proteinExistence type="predicted"/>
<dbReference type="PROSITE" id="PS51934">
    <property type="entry name" value="LRAT"/>
    <property type="match status" value="1"/>
</dbReference>